<feature type="transmembrane region" description="Helical" evidence="1">
    <location>
        <begin position="298"/>
        <end position="320"/>
    </location>
</feature>
<feature type="transmembrane region" description="Helical" evidence="1">
    <location>
        <begin position="271"/>
        <end position="292"/>
    </location>
</feature>
<feature type="transmembrane region" description="Helical" evidence="1">
    <location>
        <begin position="144"/>
        <end position="161"/>
    </location>
</feature>
<sequence>MLPELTDLADQVNLSPGEWIGIPIALVGAVILSLGAHYQHRGVGKVEASAVEASAAAASNVAAEVQAEVSKGGLSGKQLLALISRPSWLIGTGLLGLAILFQLTSIYFSPLIVVQPLGAIALVVTAILTARSTGIRLDSLSKRAIALCVGGIAMFVAITSFSAKSSAITETQLITVLIILGVVLVAFAVLYGMFRRNINPMFYIVGAGVLFGFVATLAKVVIGRIQTLFNVEFQTGQFEWLTLSCVIALLAASALGSYFVQSAYSKGPPDLVVAGLTVIDPLVAITIAIIVLGEARHMPIWAIPLVVLAGAIAVYGVFLLSKHHPQSQGAPVASAE</sequence>
<accession>A0A4Q9GW68</accession>
<name>A0A4Q9GW68_9MICO</name>
<keyword evidence="3" id="KW-1185">Reference proteome</keyword>
<gene>
    <name evidence="2" type="ORF">EYE40_05645</name>
</gene>
<keyword evidence="1" id="KW-0812">Transmembrane</keyword>
<feature type="transmembrane region" description="Helical" evidence="1">
    <location>
        <begin position="201"/>
        <end position="220"/>
    </location>
</feature>
<keyword evidence="1" id="KW-0472">Membrane</keyword>
<evidence type="ECO:0000256" key="1">
    <source>
        <dbReference type="SAM" id="Phobius"/>
    </source>
</evidence>
<feature type="transmembrane region" description="Helical" evidence="1">
    <location>
        <begin position="20"/>
        <end position="38"/>
    </location>
</feature>
<keyword evidence="1" id="KW-1133">Transmembrane helix</keyword>
<dbReference type="PANTHER" id="PTHR40761:SF1">
    <property type="entry name" value="CONSERVED INTEGRAL MEMBRANE ALANINE VALINE AND LEUCINE RICH PROTEIN-RELATED"/>
    <property type="match status" value="1"/>
</dbReference>
<dbReference type="PANTHER" id="PTHR40761">
    <property type="entry name" value="CONSERVED INTEGRAL MEMBRANE ALANINE VALINE AND LEUCINE RICH PROTEIN-RELATED"/>
    <property type="match status" value="1"/>
</dbReference>
<evidence type="ECO:0000313" key="2">
    <source>
        <dbReference type="EMBL" id="TBN56923.1"/>
    </source>
</evidence>
<protein>
    <submittedName>
        <fullName evidence="2">Multidrug DMT transporter permease</fullName>
    </submittedName>
</protein>
<organism evidence="2 3">
    <name type="scientific">Glaciihabitans arcticus</name>
    <dbReference type="NCBI Taxonomy" id="2668039"/>
    <lineage>
        <taxon>Bacteria</taxon>
        <taxon>Bacillati</taxon>
        <taxon>Actinomycetota</taxon>
        <taxon>Actinomycetes</taxon>
        <taxon>Micrococcales</taxon>
        <taxon>Microbacteriaceae</taxon>
        <taxon>Glaciihabitans</taxon>
    </lineage>
</organism>
<reference evidence="3" key="1">
    <citation type="submission" date="2019-02" db="EMBL/GenBank/DDBJ databases">
        <title>Glaciihabitans arcticus sp. nov., a psychrotolerant bacterium isolated from polar soil.</title>
        <authorList>
            <person name="Dahal R.H."/>
        </authorList>
    </citation>
    <scope>NUCLEOTIDE SEQUENCE [LARGE SCALE GENOMIC DNA]</scope>
    <source>
        <strain evidence="3">RP-3-7</strain>
    </source>
</reference>
<feature type="transmembrane region" description="Helical" evidence="1">
    <location>
        <begin position="173"/>
        <end position="194"/>
    </location>
</feature>
<feature type="transmembrane region" description="Helical" evidence="1">
    <location>
        <begin position="240"/>
        <end position="259"/>
    </location>
</feature>
<evidence type="ECO:0000313" key="3">
    <source>
        <dbReference type="Proteomes" id="UP000294194"/>
    </source>
</evidence>
<dbReference type="EMBL" id="SISG01000001">
    <property type="protein sequence ID" value="TBN56923.1"/>
    <property type="molecule type" value="Genomic_DNA"/>
</dbReference>
<dbReference type="RefSeq" id="WP_130981033.1">
    <property type="nucleotide sequence ID" value="NZ_SISG01000001.1"/>
</dbReference>
<dbReference type="Proteomes" id="UP000294194">
    <property type="component" value="Unassembled WGS sequence"/>
</dbReference>
<proteinExistence type="predicted"/>
<comment type="caution">
    <text evidence="2">The sequence shown here is derived from an EMBL/GenBank/DDBJ whole genome shotgun (WGS) entry which is preliminary data.</text>
</comment>
<feature type="transmembrane region" description="Helical" evidence="1">
    <location>
        <begin position="87"/>
        <end position="108"/>
    </location>
</feature>
<dbReference type="AlphaFoldDB" id="A0A4Q9GW68"/>
<feature type="transmembrane region" description="Helical" evidence="1">
    <location>
        <begin position="114"/>
        <end position="132"/>
    </location>
</feature>